<evidence type="ECO:0000256" key="4">
    <source>
        <dbReference type="ARBA" id="ARBA00023163"/>
    </source>
</evidence>
<keyword evidence="1" id="KW-0808">Transferase</keyword>
<evidence type="ECO:0000313" key="7">
    <source>
        <dbReference type="Proteomes" id="UP001160334"/>
    </source>
</evidence>
<dbReference type="Gene3D" id="3.30.450.40">
    <property type="match status" value="1"/>
</dbReference>
<gene>
    <name evidence="6" type="ORF">M2280_001347</name>
</gene>
<dbReference type="Pfam" id="PF03861">
    <property type="entry name" value="ANTAR"/>
    <property type="match status" value="1"/>
</dbReference>
<dbReference type="PIRSF" id="PIRSF036625">
    <property type="entry name" value="GAF_ANTAR"/>
    <property type="match status" value="1"/>
</dbReference>
<reference evidence="6 7" key="1">
    <citation type="submission" date="2023-04" db="EMBL/GenBank/DDBJ databases">
        <title>Forest soil microbial communities from Buena Vista Peninsula, Colon Province, Panama.</title>
        <authorList>
            <person name="Bouskill N."/>
        </authorList>
    </citation>
    <scope>NUCLEOTIDE SEQUENCE [LARGE SCALE GENOMIC DNA]</scope>
    <source>
        <strain evidence="6 7">CFH S0262</strain>
    </source>
</reference>
<dbReference type="RefSeq" id="WP_280759492.1">
    <property type="nucleotide sequence ID" value="NZ_JARXVC010000003.1"/>
</dbReference>
<dbReference type="InterPro" id="IPR003018">
    <property type="entry name" value="GAF"/>
</dbReference>
<evidence type="ECO:0000256" key="1">
    <source>
        <dbReference type="ARBA" id="ARBA00022679"/>
    </source>
</evidence>
<name>A0ABT6M7A8_9NOCA</name>
<keyword evidence="7" id="KW-1185">Reference proteome</keyword>
<keyword evidence="4" id="KW-0804">Transcription</keyword>
<accession>A0ABT6M7A8</accession>
<keyword evidence="3" id="KW-0805">Transcription regulation</keyword>
<dbReference type="InterPro" id="IPR012074">
    <property type="entry name" value="GAF_ANTAR"/>
</dbReference>
<dbReference type="PROSITE" id="PS50921">
    <property type="entry name" value="ANTAR"/>
    <property type="match status" value="1"/>
</dbReference>
<dbReference type="InterPro" id="IPR005561">
    <property type="entry name" value="ANTAR"/>
</dbReference>
<proteinExistence type="predicted"/>
<dbReference type="Proteomes" id="UP001160334">
    <property type="component" value="Unassembled WGS sequence"/>
</dbReference>
<dbReference type="SMART" id="SM01012">
    <property type="entry name" value="ANTAR"/>
    <property type="match status" value="1"/>
</dbReference>
<comment type="caution">
    <text evidence="6">The sequence shown here is derived from an EMBL/GenBank/DDBJ whole genome shotgun (WGS) entry which is preliminary data.</text>
</comment>
<dbReference type="SUPFAM" id="SSF52172">
    <property type="entry name" value="CheY-like"/>
    <property type="match status" value="1"/>
</dbReference>
<dbReference type="EMBL" id="JARXVC010000003">
    <property type="protein sequence ID" value="MDH6280135.1"/>
    <property type="molecule type" value="Genomic_DNA"/>
</dbReference>
<dbReference type="InterPro" id="IPR011006">
    <property type="entry name" value="CheY-like_superfamily"/>
</dbReference>
<dbReference type="SUPFAM" id="SSF55781">
    <property type="entry name" value="GAF domain-like"/>
    <property type="match status" value="1"/>
</dbReference>
<dbReference type="Pfam" id="PF13185">
    <property type="entry name" value="GAF_2"/>
    <property type="match status" value="1"/>
</dbReference>
<protein>
    <submittedName>
        <fullName evidence="6">GAF domain-containing protein</fullName>
    </submittedName>
</protein>
<dbReference type="SMART" id="SM00065">
    <property type="entry name" value="GAF"/>
    <property type="match status" value="1"/>
</dbReference>
<evidence type="ECO:0000256" key="3">
    <source>
        <dbReference type="ARBA" id="ARBA00023015"/>
    </source>
</evidence>
<organism evidence="6 7">
    <name type="scientific">Prescottella agglutinans</name>
    <dbReference type="NCBI Taxonomy" id="1644129"/>
    <lineage>
        <taxon>Bacteria</taxon>
        <taxon>Bacillati</taxon>
        <taxon>Actinomycetota</taxon>
        <taxon>Actinomycetes</taxon>
        <taxon>Mycobacteriales</taxon>
        <taxon>Nocardiaceae</taxon>
        <taxon>Prescottella</taxon>
    </lineage>
</organism>
<evidence type="ECO:0000256" key="2">
    <source>
        <dbReference type="ARBA" id="ARBA00022777"/>
    </source>
</evidence>
<feature type="domain" description="ANTAR" evidence="5">
    <location>
        <begin position="180"/>
        <end position="241"/>
    </location>
</feature>
<dbReference type="Gene3D" id="1.10.10.10">
    <property type="entry name" value="Winged helix-like DNA-binding domain superfamily/Winged helix DNA-binding domain"/>
    <property type="match status" value="1"/>
</dbReference>
<sequence length="247" mass="27048">MGDERAVADERSELKESVDEITLSLQELSGLLDDVGQLERVLQSLVDSAVRIVPDADMGGVTILRDGTAETVAATDPRVREIDSVQYALDDGPCLRSVREQASQDVNRTQIRCRWPELADVADAHGAGSIISSPLMLDDRVSGSFNLYSSDEDGFRELDESLLEAFTTAVMVGLQQAQRYDTARRFVRQLEDALESRASIDQAIGAVMALHGVGPKAAFDIMVKTSQDHNTKLRDVAQQLLSKIDRS</sequence>
<evidence type="ECO:0000259" key="5">
    <source>
        <dbReference type="PROSITE" id="PS50921"/>
    </source>
</evidence>
<evidence type="ECO:0000313" key="6">
    <source>
        <dbReference type="EMBL" id="MDH6280135.1"/>
    </source>
</evidence>
<keyword evidence="2" id="KW-0418">Kinase</keyword>
<dbReference type="InterPro" id="IPR029016">
    <property type="entry name" value="GAF-like_dom_sf"/>
</dbReference>
<dbReference type="InterPro" id="IPR036388">
    <property type="entry name" value="WH-like_DNA-bd_sf"/>
</dbReference>